<dbReference type="GO" id="GO:0016829">
    <property type="term" value="F:lyase activity"/>
    <property type="evidence" value="ECO:0007669"/>
    <property type="project" value="UniProtKB-KW"/>
</dbReference>
<reference evidence="2 3" key="1">
    <citation type="submission" date="2021-01" db="EMBL/GenBank/DDBJ databases">
        <title>Sequencing the genomes of 1000 actinobacteria strains.</title>
        <authorList>
            <person name="Klenk H.-P."/>
        </authorList>
    </citation>
    <scope>NUCLEOTIDE SEQUENCE [LARGE SCALE GENOMIC DNA]</scope>
    <source>
        <strain evidence="2 3">DSM 18662</strain>
    </source>
</reference>
<sequence>MAVRKEAWPEGCPAWTDLMVSNLEASQEFYRQLFGWEFQQADPQYGGYSNAMIGGETVAALYPTMPGAGDVPHQWLTYLAVGDAAATADKVKEAGGQVHVEPMQVGSYGTMSVFGAPDGAAFGTWQAGEHTGYTRVNEHGSVIWNEMMSRDYERARVFYTDVFGYSYDDIGDDTFTYATIKLGDRIVGGIGMLDENTPAEVPSFWGVYFGSDDVDASLARVAELGGRVVREPRDSTYGRMATAAGPDGEYFSLISAQRPWQA</sequence>
<comment type="caution">
    <text evidence="2">The sequence shown here is derived from an EMBL/GenBank/DDBJ whole genome shotgun (WGS) entry which is preliminary data.</text>
</comment>
<dbReference type="EMBL" id="JAFBCF010000001">
    <property type="protein sequence ID" value="MBM7798445.1"/>
    <property type="molecule type" value="Genomic_DNA"/>
</dbReference>
<keyword evidence="2" id="KW-0456">Lyase</keyword>
<dbReference type="PANTHER" id="PTHR33993">
    <property type="entry name" value="GLYOXALASE-RELATED"/>
    <property type="match status" value="1"/>
</dbReference>
<dbReference type="InterPro" id="IPR004360">
    <property type="entry name" value="Glyas_Fos-R_dOase_dom"/>
</dbReference>
<dbReference type="SUPFAM" id="SSF54593">
    <property type="entry name" value="Glyoxalase/Bleomycin resistance protein/Dihydroxybiphenyl dioxygenase"/>
    <property type="match status" value="2"/>
</dbReference>
<dbReference type="Pfam" id="PF00903">
    <property type="entry name" value="Glyoxalase"/>
    <property type="match status" value="2"/>
</dbReference>
<protein>
    <submittedName>
        <fullName evidence="2">Enzyme related to lactoylglutathione lyase</fullName>
    </submittedName>
</protein>
<dbReference type="Proteomes" id="UP000704762">
    <property type="component" value="Unassembled WGS sequence"/>
</dbReference>
<gene>
    <name evidence="2" type="ORF">JOE57_001366</name>
</gene>
<dbReference type="InterPro" id="IPR029068">
    <property type="entry name" value="Glyas_Bleomycin-R_OHBP_Dase"/>
</dbReference>
<evidence type="ECO:0000313" key="3">
    <source>
        <dbReference type="Proteomes" id="UP000704762"/>
    </source>
</evidence>
<organism evidence="2 3">
    <name type="scientific">Microlunatus panaciterrae</name>
    <dbReference type="NCBI Taxonomy" id="400768"/>
    <lineage>
        <taxon>Bacteria</taxon>
        <taxon>Bacillati</taxon>
        <taxon>Actinomycetota</taxon>
        <taxon>Actinomycetes</taxon>
        <taxon>Propionibacteriales</taxon>
        <taxon>Propionibacteriaceae</taxon>
        <taxon>Microlunatus</taxon>
    </lineage>
</organism>
<name>A0ABS2RHG2_9ACTN</name>
<feature type="domain" description="VOC" evidence="1">
    <location>
        <begin position="141"/>
        <end position="256"/>
    </location>
</feature>
<evidence type="ECO:0000313" key="2">
    <source>
        <dbReference type="EMBL" id="MBM7798445.1"/>
    </source>
</evidence>
<evidence type="ECO:0000259" key="1">
    <source>
        <dbReference type="PROSITE" id="PS51819"/>
    </source>
</evidence>
<dbReference type="PANTHER" id="PTHR33993:SF10">
    <property type="entry name" value="CONSERVED PROTEIN"/>
    <property type="match status" value="1"/>
</dbReference>
<dbReference type="InterPro" id="IPR052164">
    <property type="entry name" value="Anthracycline_SecMetBiosynth"/>
</dbReference>
<dbReference type="InterPro" id="IPR037523">
    <property type="entry name" value="VOC_core"/>
</dbReference>
<dbReference type="Gene3D" id="3.10.180.10">
    <property type="entry name" value="2,3-Dihydroxybiphenyl 1,2-Dioxygenase, domain 1"/>
    <property type="match status" value="2"/>
</dbReference>
<dbReference type="CDD" id="cd07247">
    <property type="entry name" value="SgaA_N_like"/>
    <property type="match status" value="2"/>
</dbReference>
<proteinExistence type="predicted"/>
<dbReference type="PROSITE" id="PS51819">
    <property type="entry name" value="VOC"/>
    <property type="match status" value="2"/>
</dbReference>
<accession>A0ABS2RHG2</accession>
<keyword evidence="3" id="KW-1185">Reference proteome</keyword>
<dbReference type="RefSeq" id="WP_204916983.1">
    <property type="nucleotide sequence ID" value="NZ_BAAAQP010000008.1"/>
</dbReference>
<feature type="domain" description="VOC" evidence="1">
    <location>
        <begin position="12"/>
        <end position="127"/>
    </location>
</feature>